<feature type="non-terminal residue" evidence="2">
    <location>
        <position position="114"/>
    </location>
</feature>
<keyword evidence="1" id="KW-0472">Membrane</keyword>
<protein>
    <submittedName>
        <fullName evidence="2">Uncharacterized protein</fullName>
    </submittedName>
</protein>
<feature type="transmembrane region" description="Helical" evidence="1">
    <location>
        <begin position="30"/>
        <end position="50"/>
    </location>
</feature>
<evidence type="ECO:0000313" key="3">
    <source>
        <dbReference type="Proteomes" id="UP000004810"/>
    </source>
</evidence>
<feature type="transmembrane region" description="Helical" evidence="1">
    <location>
        <begin position="71"/>
        <end position="92"/>
    </location>
</feature>
<name>J9EBE4_WUCBA</name>
<organism evidence="2 3">
    <name type="scientific">Wuchereria bancrofti</name>
    <dbReference type="NCBI Taxonomy" id="6293"/>
    <lineage>
        <taxon>Eukaryota</taxon>
        <taxon>Metazoa</taxon>
        <taxon>Ecdysozoa</taxon>
        <taxon>Nematoda</taxon>
        <taxon>Chromadorea</taxon>
        <taxon>Rhabditida</taxon>
        <taxon>Spirurina</taxon>
        <taxon>Spiruromorpha</taxon>
        <taxon>Filarioidea</taxon>
        <taxon>Onchocercidae</taxon>
        <taxon>Wuchereria</taxon>
    </lineage>
</organism>
<keyword evidence="1" id="KW-1133">Transmembrane helix</keyword>
<accession>J9EBE4</accession>
<comment type="caution">
    <text evidence="2">The sequence shown here is derived from an EMBL/GenBank/DDBJ whole genome shotgun (WGS) entry which is preliminary data.</text>
</comment>
<gene>
    <name evidence="2" type="ORF">WUBG_16384</name>
</gene>
<reference evidence="3" key="1">
    <citation type="submission" date="2012-08" db="EMBL/GenBank/DDBJ databases">
        <title>The Genome Sequence of Wuchereria bancrofti.</title>
        <authorList>
            <person name="Nutman T.B."/>
            <person name="Fink D.L."/>
            <person name="Russ C."/>
            <person name="Young S."/>
            <person name="Zeng Q."/>
            <person name="Koehrsen M."/>
            <person name="Alvarado L."/>
            <person name="Berlin A."/>
            <person name="Chapman S.B."/>
            <person name="Chen Z."/>
            <person name="Freedman E."/>
            <person name="Gellesch M."/>
            <person name="Goldberg J."/>
            <person name="Griggs A."/>
            <person name="Gujja S."/>
            <person name="Heilman E.R."/>
            <person name="Heiman D."/>
            <person name="Hepburn T."/>
            <person name="Howarth C."/>
            <person name="Jen D."/>
            <person name="Larson L."/>
            <person name="Lewis B."/>
            <person name="Mehta T."/>
            <person name="Park D."/>
            <person name="Pearson M."/>
            <person name="Roberts A."/>
            <person name="Saif S."/>
            <person name="Shea T."/>
            <person name="Shenoy N."/>
            <person name="Sisk P."/>
            <person name="Stolte C."/>
            <person name="Sykes S."/>
            <person name="Walk T."/>
            <person name="White J."/>
            <person name="Yandava C."/>
            <person name="Haas B."/>
            <person name="Henn M.R."/>
            <person name="Nusbaum C."/>
            <person name="Birren B."/>
        </authorList>
    </citation>
    <scope>NUCLEOTIDE SEQUENCE [LARGE SCALE GENOMIC DNA]</scope>
    <source>
        <strain evidence="3">NA</strain>
    </source>
</reference>
<keyword evidence="1" id="KW-0812">Transmembrane</keyword>
<dbReference type="AlphaFoldDB" id="J9EBE4"/>
<dbReference type="EMBL" id="ADBV01015575">
    <property type="protein sequence ID" value="EJW72709.1"/>
    <property type="molecule type" value="Genomic_DNA"/>
</dbReference>
<dbReference type="Proteomes" id="UP000004810">
    <property type="component" value="Unassembled WGS sequence"/>
</dbReference>
<proteinExistence type="predicted"/>
<sequence length="114" mass="12857">MAIVLSLIILLSGPKHYIPPGWIYHGESDGYRYYIGCAGELHFLLAVVSGRLAMRFFSSRAFIRPNIHRHVTFSMAIVLSLIILLSGPKHYIPPGWIYHGESDGYRYYIGCAGE</sequence>
<evidence type="ECO:0000313" key="2">
    <source>
        <dbReference type="EMBL" id="EJW72709.1"/>
    </source>
</evidence>
<evidence type="ECO:0000256" key="1">
    <source>
        <dbReference type="SAM" id="Phobius"/>
    </source>
</evidence>